<keyword evidence="13 14" id="KW-0472">Membrane</keyword>
<keyword evidence="12" id="KW-0902">Two-component regulatory system</keyword>
<dbReference type="Gene3D" id="1.10.287.130">
    <property type="match status" value="1"/>
</dbReference>
<feature type="transmembrane region" description="Helical" evidence="14">
    <location>
        <begin position="127"/>
        <end position="150"/>
    </location>
</feature>
<evidence type="ECO:0000256" key="12">
    <source>
        <dbReference type="ARBA" id="ARBA00023012"/>
    </source>
</evidence>
<evidence type="ECO:0000256" key="11">
    <source>
        <dbReference type="ARBA" id="ARBA00022989"/>
    </source>
</evidence>
<reference evidence="16 17" key="1">
    <citation type="submission" date="2021-10" db="EMBL/GenBank/DDBJ databases">
        <authorList>
            <person name="Criscuolo A."/>
        </authorList>
    </citation>
    <scope>NUCLEOTIDE SEQUENCE [LARGE SCALE GENOMIC DNA]</scope>
    <source>
        <strain evidence="17">CIP 111883</strain>
    </source>
</reference>
<dbReference type="InterPro" id="IPR004358">
    <property type="entry name" value="Sig_transdc_His_kin-like_C"/>
</dbReference>
<dbReference type="InterPro" id="IPR005467">
    <property type="entry name" value="His_kinase_dom"/>
</dbReference>
<evidence type="ECO:0000259" key="15">
    <source>
        <dbReference type="PROSITE" id="PS50109"/>
    </source>
</evidence>
<keyword evidence="11 14" id="KW-1133">Transmembrane helix</keyword>
<protein>
    <recommendedName>
        <fullName evidence="3">histidine kinase</fullName>
        <ecNumber evidence="3">2.7.13.3</ecNumber>
    </recommendedName>
</protein>
<dbReference type="EC" id="2.7.13.3" evidence="3"/>
<feature type="transmembrane region" description="Helical" evidence="14">
    <location>
        <begin position="6"/>
        <end position="23"/>
    </location>
</feature>
<sequence length="424" mass="47589">MLAEKLLLHVLIILAPVLIYYVVSENRRFRQSSYFIGILQGVSASLCVIFSYYEYGLLWDLRYVPLVMAIMYGGPRAGLIVLIAILGTRTYIGGETLIFGFISGIVIAVLPFLMIKKFNRLETKKERFLISIVVGLWPTLVLFTKLFAYLSTQQVIIVASEILLFISLFGLIQMIAVGFASIIHEAVLEREMMKQEIRRAEKLNTLGELAASIAHEVRNPLTVVKGFLQLMHKDDKGKNHPFISLILSELARAEAIINDYLNFAKPEFKKVEQVNLGDLLHDVQLLLTPLATKNGVHLESYLEKNVWMETDKSQLKQAFVNIVKNAIEATPQDGRVHLNLFFNESGIHIIIKDTGKGMTKDQISRIGTLFYTTKDKGTGLGTTVSLRIIDSMNGKVDYSSEPNKGTEVKISFPSVRQEGRVAAH</sequence>
<evidence type="ECO:0000313" key="16">
    <source>
        <dbReference type="EMBL" id="CAG9622954.1"/>
    </source>
</evidence>
<keyword evidence="9 16" id="KW-0418">Kinase</keyword>
<comment type="caution">
    <text evidence="16">The sequence shown here is derived from an EMBL/GenBank/DDBJ whole genome shotgun (WGS) entry which is preliminary data.</text>
</comment>
<dbReference type="PANTHER" id="PTHR43065:SF46">
    <property type="entry name" value="C4-DICARBOXYLATE TRANSPORT SENSOR PROTEIN DCTB"/>
    <property type="match status" value="1"/>
</dbReference>
<dbReference type="SMART" id="SM00387">
    <property type="entry name" value="HATPase_c"/>
    <property type="match status" value="1"/>
</dbReference>
<name>A0ABM8YSG7_9BACI</name>
<keyword evidence="7 14" id="KW-0812">Transmembrane</keyword>
<dbReference type="Pfam" id="PF02518">
    <property type="entry name" value="HATPase_c"/>
    <property type="match status" value="1"/>
</dbReference>
<dbReference type="Gene3D" id="3.30.565.10">
    <property type="entry name" value="Histidine kinase-like ATPase, C-terminal domain"/>
    <property type="match status" value="1"/>
</dbReference>
<dbReference type="Pfam" id="PF00512">
    <property type="entry name" value="HisKA"/>
    <property type="match status" value="1"/>
</dbReference>
<keyword evidence="17" id="KW-1185">Reference proteome</keyword>
<evidence type="ECO:0000256" key="7">
    <source>
        <dbReference type="ARBA" id="ARBA00022692"/>
    </source>
</evidence>
<dbReference type="PANTHER" id="PTHR43065">
    <property type="entry name" value="SENSOR HISTIDINE KINASE"/>
    <property type="match status" value="1"/>
</dbReference>
<dbReference type="EMBL" id="CAKJTJ010000030">
    <property type="protein sequence ID" value="CAG9622954.1"/>
    <property type="molecule type" value="Genomic_DNA"/>
</dbReference>
<proteinExistence type="predicted"/>
<keyword evidence="4" id="KW-1003">Cell membrane</keyword>
<dbReference type="RefSeq" id="WP_230503945.1">
    <property type="nucleotide sequence ID" value="NZ_CAKJTJ010000030.1"/>
</dbReference>
<dbReference type="SMART" id="SM00388">
    <property type="entry name" value="HisKA"/>
    <property type="match status" value="1"/>
</dbReference>
<dbReference type="InterPro" id="IPR036890">
    <property type="entry name" value="HATPase_C_sf"/>
</dbReference>
<evidence type="ECO:0000256" key="5">
    <source>
        <dbReference type="ARBA" id="ARBA00022553"/>
    </source>
</evidence>
<dbReference type="GO" id="GO:0004673">
    <property type="term" value="F:protein histidine kinase activity"/>
    <property type="evidence" value="ECO:0007669"/>
    <property type="project" value="UniProtKB-EC"/>
</dbReference>
<dbReference type="InterPro" id="IPR036097">
    <property type="entry name" value="HisK_dim/P_sf"/>
</dbReference>
<evidence type="ECO:0000256" key="6">
    <source>
        <dbReference type="ARBA" id="ARBA00022679"/>
    </source>
</evidence>
<comment type="subcellular location">
    <subcellularLocation>
        <location evidence="2">Cell membrane</location>
        <topology evidence="2">Multi-pass membrane protein</topology>
    </subcellularLocation>
</comment>
<dbReference type="InterPro" id="IPR003661">
    <property type="entry name" value="HisK_dim/P_dom"/>
</dbReference>
<keyword evidence="8" id="KW-0547">Nucleotide-binding</keyword>
<feature type="transmembrane region" description="Helical" evidence="14">
    <location>
        <begin position="162"/>
        <end position="183"/>
    </location>
</feature>
<dbReference type="InterPro" id="IPR003594">
    <property type="entry name" value="HATPase_dom"/>
</dbReference>
<feature type="transmembrane region" description="Helical" evidence="14">
    <location>
        <begin position="97"/>
        <end position="115"/>
    </location>
</feature>
<evidence type="ECO:0000256" key="10">
    <source>
        <dbReference type="ARBA" id="ARBA00022840"/>
    </source>
</evidence>
<feature type="transmembrane region" description="Helical" evidence="14">
    <location>
        <begin position="35"/>
        <end position="53"/>
    </location>
</feature>
<dbReference type="SUPFAM" id="SSF47384">
    <property type="entry name" value="Homodimeric domain of signal transducing histidine kinase"/>
    <property type="match status" value="1"/>
</dbReference>
<evidence type="ECO:0000256" key="13">
    <source>
        <dbReference type="ARBA" id="ARBA00023136"/>
    </source>
</evidence>
<dbReference type="InterPro" id="IPR011620">
    <property type="entry name" value="Sig_transdc_His_kinase_LytS_TM"/>
</dbReference>
<evidence type="ECO:0000256" key="4">
    <source>
        <dbReference type="ARBA" id="ARBA00022475"/>
    </source>
</evidence>
<evidence type="ECO:0000256" key="1">
    <source>
        <dbReference type="ARBA" id="ARBA00000085"/>
    </source>
</evidence>
<dbReference type="PRINTS" id="PR00344">
    <property type="entry name" value="BCTRLSENSOR"/>
</dbReference>
<accession>A0ABM8YSG7</accession>
<evidence type="ECO:0000256" key="3">
    <source>
        <dbReference type="ARBA" id="ARBA00012438"/>
    </source>
</evidence>
<evidence type="ECO:0000256" key="9">
    <source>
        <dbReference type="ARBA" id="ARBA00022777"/>
    </source>
</evidence>
<dbReference type="Pfam" id="PF07694">
    <property type="entry name" value="5TM-5TMR_LYT"/>
    <property type="match status" value="1"/>
</dbReference>
<evidence type="ECO:0000256" key="2">
    <source>
        <dbReference type="ARBA" id="ARBA00004651"/>
    </source>
</evidence>
<evidence type="ECO:0000256" key="14">
    <source>
        <dbReference type="SAM" id="Phobius"/>
    </source>
</evidence>
<dbReference type="SUPFAM" id="SSF55874">
    <property type="entry name" value="ATPase domain of HSP90 chaperone/DNA topoisomerase II/histidine kinase"/>
    <property type="match status" value="1"/>
</dbReference>
<keyword evidence="10" id="KW-0067">ATP-binding</keyword>
<keyword evidence="5" id="KW-0597">Phosphoprotein</keyword>
<comment type="catalytic activity">
    <reaction evidence="1">
        <text>ATP + protein L-histidine = ADP + protein N-phospho-L-histidine.</text>
        <dbReference type="EC" id="2.7.13.3"/>
    </reaction>
</comment>
<keyword evidence="6 16" id="KW-0808">Transferase</keyword>
<gene>
    <name evidence="16" type="primary">rcsC_3</name>
    <name evidence="16" type="ORF">BACCIP111883_03749</name>
</gene>
<dbReference type="PROSITE" id="PS50109">
    <property type="entry name" value="HIS_KIN"/>
    <property type="match status" value="1"/>
</dbReference>
<evidence type="ECO:0000313" key="17">
    <source>
        <dbReference type="Proteomes" id="UP000789833"/>
    </source>
</evidence>
<dbReference type="Proteomes" id="UP000789833">
    <property type="component" value="Unassembled WGS sequence"/>
</dbReference>
<feature type="transmembrane region" description="Helical" evidence="14">
    <location>
        <begin position="65"/>
        <end position="85"/>
    </location>
</feature>
<organism evidence="16 17">
    <name type="scientific">Sutcliffiella rhizosphaerae</name>
    <dbReference type="NCBI Taxonomy" id="2880967"/>
    <lineage>
        <taxon>Bacteria</taxon>
        <taxon>Bacillati</taxon>
        <taxon>Bacillota</taxon>
        <taxon>Bacilli</taxon>
        <taxon>Bacillales</taxon>
        <taxon>Bacillaceae</taxon>
        <taxon>Sutcliffiella</taxon>
    </lineage>
</organism>
<feature type="domain" description="Histidine kinase" evidence="15">
    <location>
        <begin position="212"/>
        <end position="416"/>
    </location>
</feature>
<dbReference type="CDD" id="cd00082">
    <property type="entry name" value="HisKA"/>
    <property type="match status" value="1"/>
</dbReference>
<evidence type="ECO:0000256" key="8">
    <source>
        <dbReference type="ARBA" id="ARBA00022741"/>
    </source>
</evidence>